<dbReference type="InterPro" id="IPR001878">
    <property type="entry name" value="Znf_CCHC"/>
</dbReference>
<dbReference type="Proteomes" id="UP000002852">
    <property type="component" value="Unassembled WGS sequence"/>
</dbReference>
<name>A0A3B5QW60_XIPMA</name>
<sequence>MRLQFPPAGSHTSHQSSFTPEPTRPPSTAPSRQFPDPPPPRPWITWNHNKIETSDLLRKPPDNPADAIRRTLSEQHTLLQSHETALRELSTRQTETNRRLAELTNFLQHSVPYSPSPEPVSVPDPAQSAQPVFAEIRPPTPERFSGDLSKCRGFILQCSIIFNHSPRSFTQDSAKIAYVLSLLSGRALAWAEARFSSSADYGCTFEAFLKEFKQVFSQDADKSFNSRKLWKIKQGQRTVVDFAVDFRIRAAAASWNTAALKSAYFHALNDSIKDELAVLDEPETLEELINLTVRLDNRIRFRVRERSRRGSPARPYAAAVPIPSISPLPPTDPKPMQVGRTRLTPEERRKRITSRLCLYCGSPGHFLAQCLVRLNPQVRQ</sequence>
<dbReference type="GO" id="GO:0008270">
    <property type="term" value="F:zinc ion binding"/>
    <property type="evidence" value="ECO:0007669"/>
    <property type="project" value="UniProtKB-KW"/>
</dbReference>
<organism evidence="4 5">
    <name type="scientific">Xiphophorus maculatus</name>
    <name type="common">Southern platyfish</name>
    <name type="synonym">Platypoecilus maculatus</name>
    <dbReference type="NCBI Taxonomy" id="8083"/>
    <lineage>
        <taxon>Eukaryota</taxon>
        <taxon>Metazoa</taxon>
        <taxon>Chordata</taxon>
        <taxon>Craniata</taxon>
        <taxon>Vertebrata</taxon>
        <taxon>Euteleostomi</taxon>
        <taxon>Actinopterygii</taxon>
        <taxon>Neopterygii</taxon>
        <taxon>Teleostei</taxon>
        <taxon>Neoteleostei</taxon>
        <taxon>Acanthomorphata</taxon>
        <taxon>Ovalentaria</taxon>
        <taxon>Atherinomorphae</taxon>
        <taxon>Cyprinodontiformes</taxon>
        <taxon>Poeciliidae</taxon>
        <taxon>Poeciliinae</taxon>
        <taxon>Xiphophorus</taxon>
    </lineage>
</organism>
<feature type="compositionally biased region" description="Pro residues" evidence="2">
    <location>
        <begin position="324"/>
        <end position="333"/>
    </location>
</feature>
<protein>
    <recommendedName>
        <fullName evidence="3">CCHC-type domain-containing protein</fullName>
    </recommendedName>
</protein>
<feature type="region of interest" description="Disordered" evidence="2">
    <location>
        <begin position="312"/>
        <end position="339"/>
    </location>
</feature>
<dbReference type="GeneTree" id="ENSGT00950000183173"/>
<evidence type="ECO:0000259" key="3">
    <source>
        <dbReference type="PROSITE" id="PS50158"/>
    </source>
</evidence>
<reference evidence="5" key="2">
    <citation type="journal article" date="2013" name="Nat. Genet.">
        <title>The genome of the platyfish, Xiphophorus maculatus, provides insights into evolutionary adaptation and several complex traits.</title>
        <authorList>
            <person name="Schartl M."/>
            <person name="Walter R.B."/>
            <person name="Shen Y."/>
            <person name="Garcia T."/>
            <person name="Catchen J."/>
            <person name="Amores A."/>
            <person name="Braasch I."/>
            <person name="Chalopin D."/>
            <person name="Volff J.N."/>
            <person name="Lesch K.P."/>
            <person name="Bisazza A."/>
            <person name="Minx P."/>
            <person name="Hillier L."/>
            <person name="Wilson R.K."/>
            <person name="Fuerstenberg S."/>
            <person name="Boore J."/>
            <person name="Searle S."/>
            <person name="Postlethwait J.H."/>
            <person name="Warren W.C."/>
        </authorList>
    </citation>
    <scope>NUCLEOTIDE SEQUENCE [LARGE SCALE GENOMIC DNA]</scope>
    <source>
        <strain evidence="5">JP 163 A</strain>
    </source>
</reference>
<dbReference type="PANTHER" id="PTHR15503:SF22">
    <property type="entry name" value="TRANSPOSON TY3-I GAG POLYPROTEIN"/>
    <property type="match status" value="1"/>
</dbReference>
<keyword evidence="5" id="KW-1185">Reference proteome</keyword>
<reference evidence="4" key="3">
    <citation type="submission" date="2025-08" db="UniProtKB">
        <authorList>
            <consortium name="Ensembl"/>
        </authorList>
    </citation>
    <scope>IDENTIFICATION</scope>
    <source>
        <strain evidence="4">JP 163 A</strain>
    </source>
</reference>
<evidence type="ECO:0000313" key="4">
    <source>
        <dbReference type="Ensembl" id="ENSXMAP00000034646.1"/>
    </source>
</evidence>
<dbReference type="AlphaFoldDB" id="A0A3B5QW60"/>
<dbReference type="GO" id="GO:0003676">
    <property type="term" value="F:nucleic acid binding"/>
    <property type="evidence" value="ECO:0007669"/>
    <property type="project" value="InterPro"/>
</dbReference>
<evidence type="ECO:0000256" key="2">
    <source>
        <dbReference type="SAM" id="MobiDB-lite"/>
    </source>
</evidence>
<dbReference type="PANTHER" id="PTHR15503">
    <property type="entry name" value="LDOC1 RELATED"/>
    <property type="match status" value="1"/>
</dbReference>
<dbReference type="Ensembl" id="ENSXMAT00000028863.1">
    <property type="protein sequence ID" value="ENSXMAP00000034646.1"/>
    <property type="gene ID" value="ENSXMAG00000030082.1"/>
</dbReference>
<dbReference type="SUPFAM" id="SSF57756">
    <property type="entry name" value="Retrovirus zinc finger-like domains"/>
    <property type="match status" value="1"/>
</dbReference>
<feature type="domain" description="CCHC-type" evidence="3">
    <location>
        <begin position="357"/>
        <end position="370"/>
    </location>
</feature>
<evidence type="ECO:0000256" key="1">
    <source>
        <dbReference type="PROSITE-ProRule" id="PRU00047"/>
    </source>
</evidence>
<reference evidence="4" key="4">
    <citation type="submission" date="2025-09" db="UniProtKB">
        <authorList>
            <consortium name="Ensembl"/>
        </authorList>
    </citation>
    <scope>IDENTIFICATION</scope>
    <source>
        <strain evidence="4">JP 163 A</strain>
    </source>
</reference>
<dbReference type="InterPro" id="IPR036875">
    <property type="entry name" value="Znf_CCHC_sf"/>
</dbReference>
<accession>A0A3B5QW60</accession>
<keyword evidence="1" id="KW-0862">Zinc</keyword>
<dbReference type="InterPro" id="IPR045358">
    <property type="entry name" value="Ty3_capsid"/>
</dbReference>
<dbReference type="PROSITE" id="PS50158">
    <property type="entry name" value="ZF_CCHC"/>
    <property type="match status" value="1"/>
</dbReference>
<dbReference type="InParanoid" id="A0A3B5QW60"/>
<dbReference type="InterPro" id="IPR032567">
    <property type="entry name" value="RTL1-rel"/>
</dbReference>
<proteinExistence type="predicted"/>
<evidence type="ECO:0000313" key="5">
    <source>
        <dbReference type="Proteomes" id="UP000002852"/>
    </source>
</evidence>
<feature type="region of interest" description="Disordered" evidence="2">
    <location>
        <begin position="1"/>
        <end position="46"/>
    </location>
</feature>
<feature type="compositionally biased region" description="Polar residues" evidence="2">
    <location>
        <begin position="10"/>
        <end position="20"/>
    </location>
</feature>
<keyword evidence="1" id="KW-0479">Metal-binding</keyword>
<keyword evidence="1" id="KW-0863">Zinc-finger</keyword>
<reference evidence="5" key="1">
    <citation type="submission" date="2012-01" db="EMBL/GenBank/DDBJ databases">
        <authorList>
            <person name="Walter R."/>
            <person name="Schartl M."/>
            <person name="Warren W."/>
        </authorList>
    </citation>
    <scope>NUCLEOTIDE SEQUENCE [LARGE SCALE GENOMIC DNA]</scope>
    <source>
        <strain evidence="5">JP 163 A</strain>
    </source>
</reference>
<dbReference type="OMA" id="WNAPALK"/>
<dbReference type="Pfam" id="PF19259">
    <property type="entry name" value="Ty3_capsid"/>
    <property type="match status" value="1"/>
</dbReference>